<protein>
    <submittedName>
        <fullName evidence="1">Membrane protein</fullName>
    </submittedName>
</protein>
<dbReference type="EMBL" id="CP142729">
    <property type="protein sequence ID" value="WUR03237.1"/>
    <property type="molecule type" value="Genomic_DNA"/>
</dbReference>
<keyword evidence="2" id="KW-1185">Reference proteome</keyword>
<dbReference type="RefSeq" id="XP_065329382.1">
    <property type="nucleotide sequence ID" value="XM_065473310.1"/>
</dbReference>
<gene>
    <name evidence="1" type="ORF">VNE69_04065</name>
</gene>
<organism evidence="1 2">
    <name type="scientific">Vairimorpha necatrix</name>
    <dbReference type="NCBI Taxonomy" id="6039"/>
    <lineage>
        <taxon>Eukaryota</taxon>
        <taxon>Fungi</taxon>
        <taxon>Fungi incertae sedis</taxon>
        <taxon>Microsporidia</taxon>
        <taxon>Nosematidae</taxon>
        <taxon>Vairimorpha</taxon>
    </lineage>
</organism>
<name>A0AAX4JB82_9MICR</name>
<evidence type="ECO:0000313" key="1">
    <source>
        <dbReference type="EMBL" id="WUR03237.1"/>
    </source>
</evidence>
<accession>A0AAX4JB82</accession>
<evidence type="ECO:0000313" key="2">
    <source>
        <dbReference type="Proteomes" id="UP001334084"/>
    </source>
</evidence>
<reference evidence="1" key="1">
    <citation type="journal article" date="2024" name="BMC Genomics">
        <title>Functional annotation of a divergent genome using sequence and structure-based similarity.</title>
        <authorList>
            <person name="Svedberg D."/>
            <person name="Winiger R.R."/>
            <person name="Berg A."/>
            <person name="Sharma H."/>
            <person name="Tellgren-Roth C."/>
            <person name="Debrunner-Vossbrinck B.A."/>
            <person name="Vossbrinck C.R."/>
            <person name="Barandun J."/>
        </authorList>
    </citation>
    <scope>NUCLEOTIDE SEQUENCE</scope>
    <source>
        <strain evidence="1">Illinois isolate</strain>
    </source>
</reference>
<proteinExistence type="predicted"/>
<dbReference type="Proteomes" id="UP001334084">
    <property type="component" value="Chromosome 4"/>
</dbReference>
<sequence length="246" mass="29640">MWLPCLIIIISAYFFFRKRQTRQKILQTSSFLQSNFSHNLVLYPSIYQSIILSKNNSIFNLMYTIITLKKDFCLTQLFFTDQTDKLIFKSFLNYKTPNFYINNVRNVNKHFARKYFTITKTKNYTYYGNISQEIVGFCNKYKVDNFYCSYWTEDKNVTEGSVVYLETDIEYLGDEEFINEFFGIFKDIPEESEKRFEKEKKKIMEGIEKDKENEKKDFVERIIEEINKNTNRGNIIKKKKPNKKIK</sequence>
<dbReference type="GeneID" id="90541055"/>
<dbReference type="AlphaFoldDB" id="A0AAX4JB82"/>
<dbReference type="KEGG" id="vnx:VNE69_04065"/>